<evidence type="ECO:0000313" key="3">
    <source>
        <dbReference type="EMBL" id="KIQ05482.1"/>
    </source>
</evidence>
<evidence type="ECO:0000259" key="1">
    <source>
        <dbReference type="Pfam" id="PF24390"/>
    </source>
</evidence>
<dbReference type="OrthoDB" id="4288730at2"/>
<comment type="caution">
    <text evidence="3">The sequence shown here is derived from an EMBL/GenBank/DDBJ whole genome shotgun (WGS) entry which is preliminary data.</text>
</comment>
<dbReference type="Proteomes" id="UP000035017">
    <property type="component" value="Unassembled WGS sequence"/>
</dbReference>
<dbReference type="EMBL" id="JXQV01000002">
    <property type="protein sequence ID" value="KIQ05482.1"/>
    <property type="molecule type" value="Genomic_DNA"/>
</dbReference>
<feature type="domain" description="PRTase associated wHTH" evidence="2">
    <location>
        <begin position="333"/>
        <end position="415"/>
    </location>
</feature>
<evidence type="ECO:0000259" key="2">
    <source>
        <dbReference type="Pfam" id="PF24409"/>
    </source>
</evidence>
<sequence length="432" mass="48098">MRHIPRLSETDAGQQWTLQFEEGPDRTAATELLDAMLLLDSEQVAHSQRLGIEQLFSQRHTGFSSRRKPIALYAEREFAERTVFSSTVKADKGGRPRLRADGPKSVKAVSPRRGAARVGSEGPTAFVISQMVERHPSRYLNHPGPSSIRKRNASVIAIVTDLIGSGTRISNLLEKFWRVPTIRAWWSLGWIRFAVIGCAATKVGLQLVRNHRSQPVVITQYTVPTIEDFEPAQAKRWEELIQNYGPEEGRGAEAVGFAGVSALVAFTYRIPNNTPAIVHATGGGWRPLYHGPVPQTTKSAFLPLSDEQKLENSVEASGLRLRSAQSAKETKLLLVLAAVRGRVTHHSLTELSERSFLATKEVDDALLLARKLNLLSDTGRLTDNGHAFLQASIKRQVRGKEVPTNEKPYYPWSLREPRVLTSSVRRSSERPR</sequence>
<reference evidence="3 4" key="1">
    <citation type="submission" date="2014-12" db="EMBL/GenBank/DDBJ databases">
        <title>16Stimator: statistical estimation of ribosomal gene copy numbers from draft genome assemblies.</title>
        <authorList>
            <person name="Perisin M.A."/>
            <person name="Vetter M."/>
            <person name="Gilbert J.A."/>
            <person name="Bergelson J."/>
        </authorList>
    </citation>
    <scope>NUCLEOTIDE SEQUENCE [LARGE SCALE GENOMIC DNA]</scope>
    <source>
        <strain evidence="3 4">MEJ076</strain>
    </source>
</reference>
<organism evidence="3 4">
    <name type="scientific">Agrobacterium tumefaciens</name>
    <dbReference type="NCBI Taxonomy" id="358"/>
    <lineage>
        <taxon>Bacteria</taxon>
        <taxon>Pseudomonadati</taxon>
        <taxon>Pseudomonadota</taxon>
        <taxon>Alphaproteobacteria</taxon>
        <taxon>Hyphomicrobiales</taxon>
        <taxon>Rhizobiaceae</taxon>
        <taxon>Rhizobium/Agrobacterium group</taxon>
        <taxon>Agrobacterium</taxon>
        <taxon>Agrobacterium tumefaciens complex</taxon>
    </lineage>
</organism>
<protein>
    <submittedName>
        <fullName evidence="3">Uncharacterized protein</fullName>
    </submittedName>
</protein>
<feature type="domain" description="PRTase-CE" evidence="1">
    <location>
        <begin position="15"/>
        <end position="288"/>
    </location>
</feature>
<evidence type="ECO:0000313" key="4">
    <source>
        <dbReference type="Proteomes" id="UP000035017"/>
    </source>
</evidence>
<dbReference type="Pfam" id="PF24390">
    <property type="entry name" value="PRTase-CE"/>
    <property type="match status" value="1"/>
</dbReference>
<dbReference type="InterPro" id="IPR057055">
    <property type="entry name" value="wHTH-PRTase_assoc"/>
</dbReference>
<accession>A0A0D0JHH3</accession>
<gene>
    <name evidence="3" type="ORF">RU07_01105</name>
</gene>
<proteinExistence type="predicted"/>
<dbReference type="Pfam" id="PF24409">
    <property type="entry name" value="wHTH-PRTase_assc"/>
    <property type="match status" value="1"/>
</dbReference>
<dbReference type="InterPro" id="IPR056920">
    <property type="entry name" value="PRTase-CE"/>
</dbReference>
<dbReference type="AlphaFoldDB" id="A0A0D0JHH3"/>
<name>A0A0D0JHH3_AGRTU</name>